<reference evidence="2 3" key="1">
    <citation type="journal article" date="2012" name="New Phytol.">
        <title>Insight into trade-off between wood decay and parasitism from the genome of a fungal forest pathogen.</title>
        <authorList>
            <person name="Olson A."/>
            <person name="Aerts A."/>
            <person name="Asiegbu F."/>
            <person name="Belbahri L."/>
            <person name="Bouzid O."/>
            <person name="Broberg A."/>
            <person name="Canback B."/>
            <person name="Coutinho P.M."/>
            <person name="Cullen D."/>
            <person name="Dalman K."/>
            <person name="Deflorio G."/>
            <person name="van Diepen L.T."/>
            <person name="Dunand C."/>
            <person name="Duplessis S."/>
            <person name="Durling M."/>
            <person name="Gonthier P."/>
            <person name="Grimwood J."/>
            <person name="Fossdal C.G."/>
            <person name="Hansson D."/>
            <person name="Henrissat B."/>
            <person name="Hietala A."/>
            <person name="Himmelstrand K."/>
            <person name="Hoffmeister D."/>
            <person name="Hogberg N."/>
            <person name="James T.Y."/>
            <person name="Karlsson M."/>
            <person name="Kohler A."/>
            <person name="Kues U."/>
            <person name="Lee Y.H."/>
            <person name="Lin Y.C."/>
            <person name="Lind M."/>
            <person name="Lindquist E."/>
            <person name="Lombard V."/>
            <person name="Lucas S."/>
            <person name="Lunden K."/>
            <person name="Morin E."/>
            <person name="Murat C."/>
            <person name="Park J."/>
            <person name="Raffaello T."/>
            <person name="Rouze P."/>
            <person name="Salamov A."/>
            <person name="Schmutz J."/>
            <person name="Solheim H."/>
            <person name="Stahlberg J."/>
            <person name="Velez H."/>
            <person name="de Vries R.P."/>
            <person name="Wiebenga A."/>
            <person name="Woodward S."/>
            <person name="Yakovlev I."/>
            <person name="Garbelotto M."/>
            <person name="Martin F."/>
            <person name="Grigoriev I.V."/>
            <person name="Stenlid J."/>
        </authorList>
    </citation>
    <scope>NUCLEOTIDE SEQUENCE [LARGE SCALE GENOMIC DNA]</scope>
    <source>
        <strain evidence="2 3">TC 32-1</strain>
    </source>
</reference>
<dbReference type="AlphaFoldDB" id="W4KPY0"/>
<evidence type="ECO:0000313" key="3">
    <source>
        <dbReference type="Proteomes" id="UP000030671"/>
    </source>
</evidence>
<proteinExistence type="predicted"/>
<dbReference type="eggNOG" id="ENOG502T01N">
    <property type="taxonomic scope" value="Eukaryota"/>
</dbReference>
<accession>W4KPY0</accession>
<sequence length="206" mass="22764">MTPGSESSVLSSNYSRPLSYTGARAPEPASEQGDSSHVYPRPQKTLLAVAQTVKNLGGRLKNNFRGLAKCMGKYTRPRPNLVIPPRSSRANLDSTWHSSSVADSVISITLSSDFQTLSEWLEDRHRSASEDMTNGPRMSLDEYERHGSWLELVPAESKEKGWICGRPGCELHRSDLMNDNDSDDNVPANSCASRWTPKLHSNSSES</sequence>
<dbReference type="RefSeq" id="XP_009541351.1">
    <property type="nucleotide sequence ID" value="XM_009543056.1"/>
</dbReference>
<dbReference type="OrthoDB" id="3266919at2759"/>
<dbReference type="GeneID" id="20678918"/>
<keyword evidence="3" id="KW-1185">Reference proteome</keyword>
<name>W4KPY0_HETIT</name>
<dbReference type="Proteomes" id="UP000030671">
    <property type="component" value="Unassembled WGS sequence"/>
</dbReference>
<feature type="compositionally biased region" description="Polar residues" evidence="1">
    <location>
        <begin position="1"/>
        <end position="18"/>
    </location>
</feature>
<dbReference type="InParanoid" id="W4KPY0"/>
<gene>
    <name evidence="2" type="ORF">HETIRDRAFT_99796</name>
</gene>
<feature type="region of interest" description="Disordered" evidence="1">
    <location>
        <begin position="173"/>
        <end position="206"/>
    </location>
</feature>
<dbReference type="EMBL" id="KI925454">
    <property type="protein sequence ID" value="ETW87450.1"/>
    <property type="molecule type" value="Genomic_DNA"/>
</dbReference>
<feature type="region of interest" description="Disordered" evidence="1">
    <location>
        <begin position="1"/>
        <end position="41"/>
    </location>
</feature>
<dbReference type="HOGENOM" id="CLU_1332073_0_0_1"/>
<evidence type="ECO:0000256" key="1">
    <source>
        <dbReference type="SAM" id="MobiDB-lite"/>
    </source>
</evidence>
<protein>
    <submittedName>
        <fullName evidence="2">Uncharacterized protein</fullName>
    </submittedName>
</protein>
<feature type="compositionally biased region" description="Polar residues" evidence="1">
    <location>
        <begin position="187"/>
        <end position="206"/>
    </location>
</feature>
<evidence type="ECO:0000313" key="2">
    <source>
        <dbReference type="EMBL" id="ETW87450.1"/>
    </source>
</evidence>
<organism evidence="2 3">
    <name type="scientific">Heterobasidion irregulare (strain TC 32-1)</name>
    <dbReference type="NCBI Taxonomy" id="747525"/>
    <lineage>
        <taxon>Eukaryota</taxon>
        <taxon>Fungi</taxon>
        <taxon>Dikarya</taxon>
        <taxon>Basidiomycota</taxon>
        <taxon>Agaricomycotina</taxon>
        <taxon>Agaricomycetes</taxon>
        <taxon>Russulales</taxon>
        <taxon>Bondarzewiaceae</taxon>
        <taxon>Heterobasidion</taxon>
        <taxon>Heterobasidion annosum species complex</taxon>
    </lineage>
</organism>
<dbReference type="KEGG" id="hir:HETIRDRAFT_99796"/>